<evidence type="ECO:0000256" key="2">
    <source>
        <dbReference type="ARBA" id="ARBA00008307"/>
    </source>
</evidence>
<dbReference type="VEuPathDB" id="VectorBase:BGLAX_042583"/>
<dbReference type="Gene3D" id="1.10.1410.40">
    <property type="match status" value="1"/>
</dbReference>
<keyword evidence="4" id="KW-0548">Nucleotidyltransferase</keyword>
<evidence type="ECO:0000256" key="4">
    <source>
        <dbReference type="ARBA" id="ARBA00022695"/>
    </source>
</evidence>
<keyword evidence="8" id="KW-1133">Transmembrane helix</keyword>
<keyword evidence="5" id="KW-0479">Metal-binding</keyword>
<dbReference type="PANTHER" id="PTHR10656">
    <property type="entry name" value="CELL FATE DETERMINING PROTEIN MAB21-RELATED"/>
    <property type="match status" value="1"/>
</dbReference>
<dbReference type="VEuPathDB" id="VectorBase:BGLB033722"/>
<sequence length="746" mass="85007">MQISTLASMEWLHLLMKQLGFEWKLYDSKLYNITISVLACDKDIKPTIESIHKDNIDEEESTEKNSQNADSFLSQIVNYLTATPLVAAKTDVVEPQDNGCTSIFHYSEGHNVSIFLILWLSVLGIIAATLLFYIILKKCQESITQSKDDKTDSTFVKKAVVDFEISSDDFNTETKKRPSDIKRVLTLHLSKMDKVFLYPSKPVDQILDETLWRFLKELDFYLSVEISPVNGTGSRTSLPSPQSSSSLNSMATPRLSRKFPQNQQSPKSLPNIIIKKVDDLAVLSWIKFEKQQQRLSWSYPCFRMDGFDYTQLSSVNRNLCILLQFLQQNCVIKPQQWTIATMVVNYCFYLLENVLKSDTEDSEDFLSFTTFESIGSAADGTIIGSANRFDLLMVLDISHCSEVTILHSNVSQDIPPGYVALRFNDCDTIPKGSTFIKRAFIENHFGMYLVAEGFKDTAEMLLTRSVQKLNRNFKNKLDSLPFSFYLSSDKRFTLKIDTRLLSSLGLGVENINVNIIPALKISLPEFSLLSTIYAVPPWKDSNQPDKLTKTLPKATLSRVFRGASNEDLLWSLCTEKLKMSVVKYFDERLHLSGVEGYHKECVMILKALFSYTHKNKLLNKGEVDSLVLSTVIHFLLQESNPSSWTLSSLPDRLSDAVHFLRSAYKNNFLPNFLIHNPHLVTQCQFLEVLSPLLSGKQQNLLAHICNEDALKVLEFVDSRLQETGLSQCMKDEFSSQMWEYEFFIFG</sequence>
<evidence type="ECO:0000256" key="3">
    <source>
        <dbReference type="ARBA" id="ARBA00022679"/>
    </source>
</evidence>
<evidence type="ECO:0000259" key="9">
    <source>
        <dbReference type="Pfam" id="PF20266"/>
    </source>
</evidence>
<name>A0A2C9LQR5_BIOGL</name>
<gene>
    <name evidence="10" type="primary">106078500</name>
</gene>
<feature type="transmembrane region" description="Helical" evidence="8">
    <location>
        <begin position="114"/>
        <end position="136"/>
    </location>
</feature>
<evidence type="ECO:0000256" key="5">
    <source>
        <dbReference type="ARBA" id="ARBA00022723"/>
    </source>
</evidence>
<accession>A0A2C9LQR5</accession>
<keyword evidence="3" id="KW-0808">Transferase</keyword>
<protein>
    <recommendedName>
        <fullName evidence="9">Mab-21-like HhH/H2TH-like domain-containing protein</fullName>
    </recommendedName>
</protein>
<evidence type="ECO:0000256" key="8">
    <source>
        <dbReference type="SAM" id="Phobius"/>
    </source>
</evidence>
<comment type="similarity">
    <text evidence="2">Belongs to the mab-21 family.</text>
</comment>
<feature type="compositionally biased region" description="Low complexity" evidence="7">
    <location>
        <begin position="234"/>
        <end position="249"/>
    </location>
</feature>
<evidence type="ECO:0000256" key="7">
    <source>
        <dbReference type="SAM" id="MobiDB-lite"/>
    </source>
</evidence>
<dbReference type="PANTHER" id="PTHR10656:SF42">
    <property type="entry name" value="CYCLIC GMP-AMP SYNTHASE-LIKE PROTEIN-RELATED"/>
    <property type="match status" value="1"/>
</dbReference>
<dbReference type="KEGG" id="bgt:106078500"/>
<dbReference type="InterPro" id="IPR024810">
    <property type="entry name" value="MAB21L/cGLR"/>
</dbReference>
<comment type="cofactor">
    <cofactor evidence="1">
        <name>Mg(2+)</name>
        <dbReference type="ChEBI" id="CHEBI:18420"/>
    </cofactor>
</comment>
<dbReference type="OrthoDB" id="6159453at2759"/>
<dbReference type="InterPro" id="IPR046906">
    <property type="entry name" value="Mab-21_HhH/H2TH-like"/>
</dbReference>
<keyword evidence="6" id="KW-0460">Magnesium</keyword>
<proteinExistence type="inferred from homology"/>
<evidence type="ECO:0000256" key="1">
    <source>
        <dbReference type="ARBA" id="ARBA00001946"/>
    </source>
</evidence>
<evidence type="ECO:0000256" key="6">
    <source>
        <dbReference type="ARBA" id="ARBA00022842"/>
    </source>
</evidence>
<organism evidence="10 11">
    <name type="scientific">Biomphalaria glabrata</name>
    <name type="common">Bloodfluke planorb</name>
    <name type="synonym">Freshwater snail</name>
    <dbReference type="NCBI Taxonomy" id="6526"/>
    <lineage>
        <taxon>Eukaryota</taxon>
        <taxon>Metazoa</taxon>
        <taxon>Spiralia</taxon>
        <taxon>Lophotrochozoa</taxon>
        <taxon>Mollusca</taxon>
        <taxon>Gastropoda</taxon>
        <taxon>Heterobranchia</taxon>
        <taxon>Euthyneura</taxon>
        <taxon>Panpulmonata</taxon>
        <taxon>Hygrophila</taxon>
        <taxon>Lymnaeoidea</taxon>
        <taxon>Planorbidae</taxon>
        <taxon>Biomphalaria</taxon>
    </lineage>
</organism>
<keyword evidence="8" id="KW-0812">Transmembrane</keyword>
<dbReference type="Gene3D" id="3.30.460.90">
    <property type="match status" value="1"/>
</dbReference>
<evidence type="ECO:0000313" key="11">
    <source>
        <dbReference type="Proteomes" id="UP000076420"/>
    </source>
</evidence>
<dbReference type="EnsemblMetazoa" id="BGLB033722-RA">
    <property type="protein sequence ID" value="BGLB033722-PA"/>
    <property type="gene ID" value="BGLB033722"/>
</dbReference>
<feature type="domain" description="Mab-21-like HhH/H2TH-like" evidence="9">
    <location>
        <begin position="599"/>
        <end position="682"/>
    </location>
</feature>
<dbReference type="AlphaFoldDB" id="A0A2C9LQR5"/>
<dbReference type="SMART" id="SM01265">
    <property type="entry name" value="Mab-21"/>
    <property type="match status" value="1"/>
</dbReference>
<reference evidence="10" key="1">
    <citation type="submission" date="2020-05" db="UniProtKB">
        <authorList>
            <consortium name="EnsemblMetazoa"/>
        </authorList>
    </citation>
    <scope>IDENTIFICATION</scope>
    <source>
        <strain evidence="10">BB02</strain>
    </source>
</reference>
<dbReference type="GO" id="GO:0046872">
    <property type="term" value="F:metal ion binding"/>
    <property type="evidence" value="ECO:0007669"/>
    <property type="project" value="UniProtKB-KW"/>
</dbReference>
<evidence type="ECO:0000313" key="10">
    <source>
        <dbReference type="EnsemblMetazoa" id="BGLB033722-PA"/>
    </source>
</evidence>
<feature type="region of interest" description="Disordered" evidence="7">
    <location>
        <begin position="232"/>
        <end position="266"/>
    </location>
</feature>
<dbReference type="GO" id="GO:0016779">
    <property type="term" value="F:nucleotidyltransferase activity"/>
    <property type="evidence" value="ECO:0007669"/>
    <property type="project" value="UniProtKB-KW"/>
</dbReference>
<keyword evidence="8" id="KW-0472">Membrane</keyword>
<dbReference type="Pfam" id="PF20266">
    <property type="entry name" value="Mab-21_C"/>
    <property type="match status" value="1"/>
</dbReference>
<dbReference type="Proteomes" id="UP000076420">
    <property type="component" value="Unassembled WGS sequence"/>
</dbReference>